<sequence length="768" mass="84026">MSLSLFGSSPSDGSPELPNNFDNSRSSLFEDEPPMTKSTTSALFADDEAGSDSPWDMPTPRKQQTRADLIRTLLPASEVPDSYIEAFDKVVAEDGSGGRIIAGGVARTLAAAKLGADAQARIMSIVAPGGSREEVSLDRNQFNVLLALIGLAQEGEGVSLDGVDERRRGPAVRARVGPCFAPVTLSELTQLRQSPDLPQPTLHGLVENTPALPQVEELAAKSPQRTATPPRAPEPASPARHRSIRKPPSMDYPEDPWNSPDLHRGHNHGPEMPRPNGHDRSVSAGPLNGGGFGTSPQATLPRRTTSTFTTSVPPSGAGSVTEGPAAWGFLDSNAPAAGQFNEPPANPIAQAPFGGVAATAVPQEAASVQPPTPAINRTIGGGRNGAGVEEHILVTLMPEKEGVFFFQHHNYEVTSSRRGSKVVRRYSDFVWLLDCLHKRYPFRVLPLLPPKRVAVNGNHLSNDGAFIEKRRRGLARFLNTLVRHPVLGQEQLVIMFLTVPTELAVWRKQATISVQDEFAGRPLPPGLEDSLPPTLEELFARTRSGVKRSAELYITICNLMDRLVKRSEGVAADHARVALSLVSLTEASADTYATDTNDVPLLNDGLQAMSRHLRTAQSLIEDEARVWEGGVLEDLKRQRDALVSLRDLFDRRERLDKDNIPSLEKRIAANETRLSALRAKPEGMVKPGEVEKVVEAVIKDKESIVDQHNRSVFVQECVRDELSYFQHTQYNVSRWNQDWAQERVKYSELLADNWRRLLDGLEGMPLGD</sequence>
<dbReference type="GeneID" id="87835725"/>
<dbReference type="SMART" id="SM00312">
    <property type="entry name" value="PX"/>
    <property type="match status" value="1"/>
</dbReference>
<evidence type="ECO:0000313" key="13">
    <source>
        <dbReference type="EMBL" id="KAK3296525.1"/>
    </source>
</evidence>
<comment type="subcellular location">
    <subcellularLocation>
        <location evidence="3">Cytoplasm</location>
    </subcellularLocation>
    <subcellularLocation>
        <location evidence="2">Membrane</location>
        <topology evidence="2">Peripheral membrane protein</topology>
        <orientation evidence="2">Cytoplasmic side</orientation>
    </subcellularLocation>
</comment>
<dbReference type="CDD" id="cd07597">
    <property type="entry name" value="BAR_SNX8"/>
    <property type="match status" value="1"/>
</dbReference>
<dbReference type="InterPro" id="IPR035704">
    <property type="entry name" value="SNX8/Mvp1_PX"/>
</dbReference>
<feature type="compositionally biased region" description="Basic and acidic residues" evidence="11">
    <location>
        <begin position="261"/>
        <end position="281"/>
    </location>
</feature>
<organism evidence="13 14">
    <name type="scientific">Chaetomium fimeti</name>
    <dbReference type="NCBI Taxonomy" id="1854472"/>
    <lineage>
        <taxon>Eukaryota</taxon>
        <taxon>Fungi</taxon>
        <taxon>Dikarya</taxon>
        <taxon>Ascomycota</taxon>
        <taxon>Pezizomycotina</taxon>
        <taxon>Sordariomycetes</taxon>
        <taxon>Sordariomycetidae</taxon>
        <taxon>Sordariales</taxon>
        <taxon>Chaetomiaceae</taxon>
        <taxon>Chaetomium</taxon>
    </lineage>
</organism>
<dbReference type="InterPro" id="IPR045734">
    <property type="entry name" value="Snx8_BAR_dom"/>
</dbReference>
<keyword evidence="14" id="KW-1185">Reference proteome</keyword>
<dbReference type="PANTHER" id="PTHR47554:SF1">
    <property type="entry name" value="SORTING NEXIN MVP1"/>
    <property type="match status" value="1"/>
</dbReference>
<feature type="region of interest" description="Disordered" evidence="11">
    <location>
        <begin position="219"/>
        <end position="318"/>
    </location>
</feature>
<dbReference type="Gene3D" id="1.20.1270.60">
    <property type="entry name" value="Arfaptin homology (AH) domain/BAR domain"/>
    <property type="match status" value="1"/>
</dbReference>
<gene>
    <name evidence="13" type="ORF">B0H64DRAFT_171725</name>
</gene>
<evidence type="ECO:0000256" key="2">
    <source>
        <dbReference type="ARBA" id="ARBA00004287"/>
    </source>
</evidence>
<dbReference type="FunFam" id="1.20.1270.60:FF:000072">
    <property type="entry name" value="Sorting nexin MVP1"/>
    <property type="match status" value="1"/>
</dbReference>
<evidence type="ECO:0000256" key="7">
    <source>
        <dbReference type="ARBA" id="ARBA00022490"/>
    </source>
</evidence>
<evidence type="ECO:0000256" key="3">
    <source>
        <dbReference type="ARBA" id="ARBA00004496"/>
    </source>
</evidence>
<dbReference type="Pfam" id="PF00787">
    <property type="entry name" value="PX"/>
    <property type="match status" value="1"/>
</dbReference>
<reference evidence="13" key="2">
    <citation type="submission" date="2023-06" db="EMBL/GenBank/DDBJ databases">
        <authorList>
            <consortium name="Lawrence Berkeley National Laboratory"/>
            <person name="Haridas S."/>
            <person name="Hensen N."/>
            <person name="Bonometti L."/>
            <person name="Westerberg I."/>
            <person name="Brannstrom I.O."/>
            <person name="Guillou S."/>
            <person name="Cros-Aarteil S."/>
            <person name="Calhoun S."/>
            <person name="Kuo A."/>
            <person name="Mondo S."/>
            <person name="Pangilinan J."/>
            <person name="Riley R."/>
            <person name="Labutti K."/>
            <person name="Andreopoulos B."/>
            <person name="Lipzen A."/>
            <person name="Chen C."/>
            <person name="Yanf M."/>
            <person name="Daum C."/>
            <person name="Ng V."/>
            <person name="Clum A."/>
            <person name="Steindorff A."/>
            <person name="Ohm R."/>
            <person name="Martin F."/>
            <person name="Silar P."/>
            <person name="Natvig D."/>
            <person name="Lalanne C."/>
            <person name="Gautier V."/>
            <person name="Ament-Velasquez S.L."/>
            <person name="Kruys A."/>
            <person name="Hutchinson M.I."/>
            <person name="Powell A.J."/>
            <person name="Barry K."/>
            <person name="Miller A.N."/>
            <person name="Grigoriev I.V."/>
            <person name="Debuchy R."/>
            <person name="Gladieux P."/>
            <person name="Thoren M.H."/>
            <person name="Johannesson H."/>
        </authorList>
    </citation>
    <scope>NUCLEOTIDE SEQUENCE</scope>
    <source>
        <strain evidence="13">CBS 168.71</strain>
    </source>
</reference>
<protein>
    <recommendedName>
        <fullName evidence="5">Sorting nexin MVP1</fullName>
    </recommendedName>
    <alternativeName>
        <fullName evidence="10">Sorting nexin mvp1</fullName>
    </alternativeName>
</protein>
<reference evidence="13" key="1">
    <citation type="journal article" date="2023" name="Mol. Phylogenet. Evol.">
        <title>Genome-scale phylogeny and comparative genomics of the fungal order Sordariales.</title>
        <authorList>
            <person name="Hensen N."/>
            <person name="Bonometti L."/>
            <person name="Westerberg I."/>
            <person name="Brannstrom I.O."/>
            <person name="Guillou S."/>
            <person name="Cros-Aarteil S."/>
            <person name="Calhoun S."/>
            <person name="Haridas S."/>
            <person name="Kuo A."/>
            <person name="Mondo S."/>
            <person name="Pangilinan J."/>
            <person name="Riley R."/>
            <person name="LaButti K."/>
            <person name="Andreopoulos B."/>
            <person name="Lipzen A."/>
            <person name="Chen C."/>
            <person name="Yan M."/>
            <person name="Daum C."/>
            <person name="Ng V."/>
            <person name="Clum A."/>
            <person name="Steindorff A."/>
            <person name="Ohm R.A."/>
            <person name="Martin F."/>
            <person name="Silar P."/>
            <person name="Natvig D.O."/>
            <person name="Lalanne C."/>
            <person name="Gautier V."/>
            <person name="Ament-Velasquez S.L."/>
            <person name="Kruys A."/>
            <person name="Hutchinson M.I."/>
            <person name="Powell A.J."/>
            <person name="Barry K."/>
            <person name="Miller A.N."/>
            <person name="Grigoriev I.V."/>
            <person name="Debuchy R."/>
            <person name="Gladieux P."/>
            <person name="Hiltunen Thoren M."/>
            <person name="Johannesson H."/>
        </authorList>
    </citation>
    <scope>NUCLEOTIDE SEQUENCE</scope>
    <source>
        <strain evidence="13">CBS 168.71</strain>
    </source>
</reference>
<dbReference type="FunFam" id="3.30.1520.10:FF:000037">
    <property type="entry name" value="Sorting nexin mvp-1"/>
    <property type="match status" value="1"/>
</dbReference>
<evidence type="ECO:0000256" key="8">
    <source>
        <dbReference type="ARBA" id="ARBA00022927"/>
    </source>
</evidence>
<dbReference type="EMBL" id="JAUEPN010000004">
    <property type="protein sequence ID" value="KAK3296525.1"/>
    <property type="molecule type" value="Genomic_DNA"/>
</dbReference>
<comment type="function">
    <text evidence="1">Required for vacuolar protein sorting.</text>
</comment>
<feature type="region of interest" description="Disordered" evidence="11">
    <location>
        <begin position="1"/>
        <end position="63"/>
    </location>
</feature>
<dbReference type="GO" id="GO:0006623">
    <property type="term" value="P:protein targeting to vacuole"/>
    <property type="evidence" value="ECO:0007669"/>
    <property type="project" value="TreeGrafter"/>
</dbReference>
<name>A0AAE0LTA5_9PEZI</name>
<keyword evidence="9" id="KW-0472">Membrane</keyword>
<evidence type="ECO:0000256" key="1">
    <source>
        <dbReference type="ARBA" id="ARBA00002474"/>
    </source>
</evidence>
<keyword evidence="8" id="KW-0653">Protein transport</keyword>
<dbReference type="RefSeq" id="XP_062660039.1">
    <property type="nucleotide sequence ID" value="XM_062798777.1"/>
</dbReference>
<dbReference type="GO" id="GO:0032266">
    <property type="term" value="F:phosphatidylinositol-3-phosphate binding"/>
    <property type="evidence" value="ECO:0007669"/>
    <property type="project" value="TreeGrafter"/>
</dbReference>
<dbReference type="GO" id="GO:0042147">
    <property type="term" value="P:retrograde transport, endosome to Golgi"/>
    <property type="evidence" value="ECO:0007669"/>
    <property type="project" value="InterPro"/>
</dbReference>
<dbReference type="Proteomes" id="UP001278766">
    <property type="component" value="Unassembled WGS sequence"/>
</dbReference>
<feature type="domain" description="PX" evidence="12">
    <location>
        <begin position="389"/>
        <end position="503"/>
    </location>
</feature>
<evidence type="ECO:0000259" key="12">
    <source>
        <dbReference type="PROSITE" id="PS50195"/>
    </source>
</evidence>
<feature type="compositionally biased region" description="Polar residues" evidence="11">
    <location>
        <begin position="1"/>
        <end position="12"/>
    </location>
</feature>
<dbReference type="AlphaFoldDB" id="A0AAE0LTA5"/>
<evidence type="ECO:0000256" key="4">
    <source>
        <dbReference type="ARBA" id="ARBA00010883"/>
    </source>
</evidence>
<comment type="caution">
    <text evidence="13">The sequence shown here is derived from an EMBL/GenBank/DDBJ whole genome shotgun (WGS) entry which is preliminary data.</text>
</comment>
<dbReference type="CDD" id="cd06866">
    <property type="entry name" value="PX_SNX8_Mvp1p_like"/>
    <property type="match status" value="1"/>
</dbReference>
<dbReference type="PROSITE" id="PS50195">
    <property type="entry name" value="PX"/>
    <property type="match status" value="1"/>
</dbReference>
<dbReference type="InterPro" id="IPR001683">
    <property type="entry name" value="PX_dom"/>
</dbReference>
<evidence type="ECO:0000256" key="6">
    <source>
        <dbReference type="ARBA" id="ARBA00022448"/>
    </source>
</evidence>
<dbReference type="Pfam" id="PF19566">
    <property type="entry name" value="Snx8_BAR_dom"/>
    <property type="match status" value="1"/>
</dbReference>
<comment type="similarity">
    <text evidence="4">Belongs to the sorting nexin family.</text>
</comment>
<evidence type="ECO:0000256" key="11">
    <source>
        <dbReference type="SAM" id="MobiDB-lite"/>
    </source>
</evidence>
<dbReference type="Gene3D" id="3.30.1520.10">
    <property type="entry name" value="Phox-like domain"/>
    <property type="match status" value="1"/>
</dbReference>
<dbReference type="InterPro" id="IPR028662">
    <property type="entry name" value="SNX8/Mvp1"/>
</dbReference>
<evidence type="ECO:0000256" key="10">
    <source>
        <dbReference type="ARBA" id="ARBA00072009"/>
    </source>
</evidence>
<dbReference type="PANTHER" id="PTHR47554">
    <property type="entry name" value="SORTING NEXIN MVP1"/>
    <property type="match status" value="1"/>
</dbReference>
<dbReference type="GO" id="GO:0016020">
    <property type="term" value="C:membrane"/>
    <property type="evidence" value="ECO:0007669"/>
    <property type="project" value="UniProtKB-SubCell"/>
</dbReference>
<dbReference type="GO" id="GO:0005768">
    <property type="term" value="C:endosome"/>
    <property type="evidence" value="ECO:0007669"/>
    <property type="project" value="TreeGrafter"/>
</dbReference>
<dbReference type="InterPro" id="IPR027267">
    <property type="entry name" value="AH/BAR_dom_sf"/>
</dbReference>
<evidence type="ECO:0000256" key="5">
    <source>
        <dbReference type="ARBA" id="ARBA00014268"/>
    </source>
</evidence>
<evidence type="ECO:0000256" key="9">
    <source>
        <dbReference type="ARBA" id="ARBA00023136"/>
    </source>
</evidence>
<dbReference type="InterPro" id="IPR036871">
    <property type="entry name" value="PX_dom_sf"/>
</dbReference>
<dbReference type="SUPFAM" id="SSF64268">
    <property type="entry name" value="PX domain"/>
    <property type="match status" value="1"/>
</dbReference>
<evidence type="ECO:0000313" key="14">
    <source>
        <dbReference type="Proteomes" id="UP001278766"/>
    </source>
</evidence>
<keyword evidence="6" id="KW-0813">Transport</keyword>
<feature type="compositionally biased region" description="Low complexity" evidence="11">
    <location>
        <begin position="299"/>
        <end position="315"/>
    </location>
</feature>
<dbReference type="GO" id="GO:0005829">
    <property type="term" value="C:cytosol"/>
    <property type="evidence" value="ECO:0007669"/>
    <property type="project" value="GOC"/>
</dbReference>
<accession>A0AAE0LTA5</accession>
<keyword evidence="7" id="KW-0963">Cytoplasm</keyword>
<proteinExistence type="inferred from homology"/>